<evidence type="ECO:0000256" key="7">
    <source>
        <dbReference type="ARBA" id="ARBA00048743"/>
    </source>
</evidence>
<reference evidence="10" key="1">
    <citation type="submission" date="2012-01" db="EMBL/GenBank/DDBJ databases">
        <title>The Genome Sequence of Treponema denticola H-22.</title>
        <authorList>
            <consortium name="The Broad Institute Genome Sequencing Platform"/>
            <person name="Earl A."/>
            <person name="Ward D."/>
            <person name="Feldgarden M."/>
            <person name="Gevers D."/>
            <person name="Blanton J.M."/>
            <person name="Fenno C.J."/>
            <person name="Baranova O.V."/>
            <person name="Mathney J."/>
            <person name="Dewhirst F.E."/>
            <person name="Izard J."/>
            <person name="Young S.K."/>
            <person name="Zeng Q."/>
            <person name="Gargeya S."/>
            <person name="Fitzgerald M."/>
            <person name="Haas B."/>
            <person name="Abouelleil A."/>
            <person name="Alvarado L."/>
            <person name="Arachchi H.M."/>
            <person name="Berlin A."/>
            <person name="Chapman S.B."/>
            <person name="Gearin G."/>
            <person name="Goldberg J."/>
            <person name="Griggs A."/>
            <person name="Gujja S."/>
            <person name="Hansen M."/>
            <person name="Heiman D."/>
            <person name="Howarth C."/>
            <person name="Larimer J."/>
            <person name="Lui A."/>
            <person name="MacDonald P.J.P."/>
            <person name="McCowen C."/>
            <person name="Montmayeur A."/>
            <person name="Murphy C."/>
            <person name="Neiman D."/>
            <person name="Pearson M."/>
            <person name="Priest M."/>
            <person name="Roberts A."/>
            <person name="Saif S."/>
            <person name="Shea T."/>
            <person name="Sisk P."/>
            <person name="Stolte C."/>
            <person name="Sykes S."/>
            <person name="Wortman J."/>
            <person name="Nusbaum C."/>
            <person name="Birren B."/>
        </authorList>
    </citation>
    <scope>NUCLEOTIDE SEQUENCE [LARGE SCALE GENOMIC DNA]</scope>
    <source>
        <strain evidence="10">H-22</strain>
    </source>
</reference>
<organism evidence="10">
    <name type="scientific">Treponema denticola H-22</name>
    <dbReference type="NCBI Taxonomy" id="999432"/>
    <lineage>
        <taxon>Bacteria</taxon>
        <taxon>Pseudomonadati</taxon>
        <taxon>Spirochaetota</taxon>
        <taxon>Spirochaetia</taxon>
        <taxon>Spirochaetales</taxon>
        <taxon>Treponemataceae</taxon>
        <taxon>Treponema</taxon>
    </lineage>
</organism>
<dbReference type="EC" id="2.7.4.9" evidence="8"/>
<gene>
    <name evidence="8" type="primary">tmk</name>
    <name evidence="10" type="ORF">HMPREF9726_01268</name>
</gene>
<dbReference type="PANTHER" id="PTHR10344:SF4">
    <property type="entry name" value="UMP-CMP KINASE 2, MITOCHONDRIAL"/>
    <property type="match status" value="1"/>
</dbReference>
<dbReference type="RefSeq" id="WP_002680584.1">
    <property type="nucleotide sequence ID" value="NZ_CM001795.1"/>
</dbReference>
<dbReference type="GO" id="GO:0006235">
    <property type="term" value="P:dTTP biosynthetic process"/>
    <property type="evidence" value="ECO:0007669"/>
    <property type="project" value="UniProtKB-UniRule"/>
</dbReference>
<protein>
    <recommendedName>
        <fullName evidence="8">Thymidylate kinase</fullName>
        <ecNumber evidence="8">2.7.4.9</ecNumber>
    </recommendedName>
    <alternativeName>
        <fullName evidence="8">dTMP kinase</fullName>
    </alternativeName>
</protein>
<evidence type="ECO:0000256" key="6">
    <source>
        <dbReference type="ARBA" id="ARBA00022840"/>
    </source>
</evidence>
<dbReference type="GO" id="GO:0004798">
    <property type="term" value="F:dTMP kinase activity"/>
    <property type="evidence" value="ECO:0007669"/>
    <property type="project" value="UniProtKB-UniRule"/>
</dbReference>
<dbReference type="GO" id="GO:0006227">
    <property type="term" value="P:dUDP biosynthetic process"/>
    <property type="evidence" value="ECO:0007669"/>
    <property type="project" value="TreeGrafter"/>
</dbReference>
<dbReference type="InterPro" id="IPR027417">
    <property type="entry name" value="P-loop_NTPase"/>
</dbReference>
<keyword evidence="5 8" id="KW-0418">Kinase</keyword>
<dbReference type="Proteomes" id="UP000011705">
    <property type="component" value="Chromosome"/>
</dbReference>
<dbReference type="Pfam" id="PF02223">
    <property type="entry name" value="Thymidylate_kin"/>
    <property type="match status" value="1"/>
</dbReference>
<comment type="catalytic activity">
    <reaction evidence="7 8">
        <text>dTMP + ATP = dTDP + ADP</text>
        <dbReference type="Rhea" id="RHEA:13517"/>
        <dbReference type="ChEBI" id="CHEBI:30616"/>
        <dbReference type="ChEBI" id="CHEBI:58369"/>
        <dbReference type="ChEBI" id="CHEBI:63528"/>
        <dbReference type="ChEBI" id="CHEBI:456216"/>
        <dbReference type="EC" id="2.7.4.9"/>
    </reaction>
</comment>
<evidence type="ECO:0000256" key="2">
    <source>
        <dbReference type="ARBA" id="ARBA00022679"/>
    </source>
</evidence>
<keyword evidence="4 8" id="KW-0547">Nucleotide-binding</keyword>
<dbReference type="CDD" id="cd01672">
    <property type="entry name" value="TMPK"/>
    <property type="match status" value="1"/>
</dbReference>
<dbReference type="GO" id="GO:0006233">
    <property type="term" value="P:dTDP biosynthetic process"/>
    <property type="evidence" value="ECO:0007669"/>
    <property type="project" value="InterPro"/>
</dbReference>
<dbReference type="EMBL" id="AGDV01000010">
    <property type="protein sequence ID" value="EMB33888.1"/>
    <property type="molecule type" value="Genomic_DNA"/>
</dbReference>
<comment type="caution">
    <text evidence="8">Lacks conserved residue(s) required for the propagation of feature annotation.</text>
</comment>
<comment type="similarity">
    <text evidence="1 8">Belongs to the thymidylate kinase family.</text>
</comment>
<proteinExistence type="inferred from homology"/>
<name>A0A0E2E723_TREDN</name>
<dbReference type="HAMAP" id="MF_00165">
    <property type="entry name" value="Thymidylate_kinase"/>
    <property type="match status" value="1"/>
</dbReference>
<dbReference type="InterPro" id="IPR018094">
    <property type="entry name" value="Thymidylate_kinase"/>
</dbReference>
<dbReference type="GO" id="GO:0005737">
    <property type="term" value="C:cytoplasm"/>
    <property type="evidence" value="ECO:0007669"/>
    <property type="project" value="TreeGrafter"/>
</dbReference>
<sequence>MIGLMILPNFVVFEGIDGSGTTSQIRLLKERFESEDKSSLVSFTQEPTSGPIGTLIRSALQGSFKLAPETMTRLFAADRCEHIYGLQGILKQVNDGRAVFSDRYVFSSLAYQTAAGAADLAKLQNDGFPLPEFLFFFDLPVDISMNRVMGRSNVLEIYEEKTFQYKVQDEYKKIIDEYRLKEPNMNIVIINAVEQIEEIHEKLWSILKDLPKI</sequence>
<evidence type="ECO:0000259" key="9">
    <source>
        <dbReference type="Pfam" id="PF02223"/>
    </source>
</evidence>
<dbReference type="InterPro" id="IPR039430">
    <property type="entry name" value="Thymidylate_kin-like_dom"/>
</dbReference>
<dbReference type="PATRIC" id="fig|999432.5.peg.1318"/>
<evidence type="ECO:0000313" key="10">
    <source>
        <dbReference type="EMBL" id="EMB33888.1"/>
    </source>
</evidence>
<dbReference type="PANTHER" id="PTHR10344">
    <property type="entry name" value="THYMIDYLATE KINASE"/>
    <property type="match status" value="1"/>
</dbReference>
<dbReference type="HOGENOM" id="CLU_049131_1_3_12"/>
<evidence type="ECO:0000256" key="1">
    <source>
        <dbReference type="ARBA" id="ARBA00009776"/>
    </source>
</evidence>
<evidence type="ECO:0000256" key="3">
    <source>
        <dbReference type="ARBA" id="ARBA00022727"/>
    </source>
</evidence>
<keyword evidence="3 8" id="KW-0545">Nucleotide biosynthesis</keyword>
<dbReference type="GeneID" id="2741303"/>
<keyword evidence="2 8" id="KW-0808">Transferase</keyword>
<dbReference type="GO" id="GO:0005524">
    <property type="term" value="F:ATP binding"/>
    <property type="evidence" value="ECO:0007669"/>
    <property type="project" value="UniProtKB-UniRule"/>
</dbReference>
<evidence type="ECO:0000256" key="4">
    <source>
        <dbReference type="ARBA" id="ARBA00022741"/>
    </source>
</evidence>
<keyword evidence="6 8" id="KW-0067">ATP-binding</keyword>
<comment type="function">
    <text evidence="8">Phosphorylation of dTMP to form dTDP in both de novo and salvage pathways of dTTP synthesis.</text>
</comment>
<dbReference type="SUPFAM" id="SSF52540">
    <property type="entry name" value="P-loop containing nucleoside triphosphate hydrolases"/>
    <property type="match status" value="1"/>
</dbReference>
<evidence type="ECO:0000256" key="8">
    <source>
        <dbReference type="HAMAP-Rule" id="MF_00165"/>
    </source>
</evidence>
<evidence type="ECO:0000256" key="5">
    <source>
        <dbReference type="ARBA" id="ARBA00022777"/>
    </source>
</evidence>
<feature type="domain" description="Thymidylate kinase-like" evidence="9">
    <location>
        <begin position="13"/>
        <end position="202"/>
    </location>
</feature>
<accession>A0A0E2E723</accession>
<dbReference type="AlphaFoldDB" id="A0A0E2E723"/>
<dbReference type="NCBIfam" id="TIGR00041">
    <property type="entry name" value="DTMP_kinase"/>
    <property type="match status" value="1"/>
</dbReference>
<dbReference type="Gene3D" id="3.40.50.300">
    <property type="entry name" value="P-loop containing nucleotide triphosphate hydrolases"/>
    <property type="match status" value="1"/>
</dbReference>
<comment type="caution">
    <text evidence="10">The sequence shown here is derived from an EMBL/GenBank/DDBJ whole genome shotgun (WGS) entry which is preliminary data.</text>
</comment>